<evidence type="ECO:0000313" key="11">
    <source>
        <dbReference type="EMBL" id="KKN26437.1"/>
    </source>
</evidence>
<feature type="transmembrane region" description="Helical" evidence="9">
    <location>
        <begin position="120"/>
        <end position="139"/>
    </location>
</feature>
<dbReference type="NCBIfam" id="NF003715">
    <property type="entry name" value="PRK05326.1-2"/>
    <property type="match status" value="1"/>
</dbReference>
<feature type="transmembrane region" description="Helical" evidence="9">
    <location>
        <begin position="56"/>
        <end position="72"/>
    </location>
</feature>
<accession>A0A0F9PPB2</accession>
<evidence type="ECO:0000259" key="10">
    <source>
        <dbReference type="Pfam" id="PF00999"/>
    </source>
</evidence>
<dbReference type="InterPro" id="IPR038770">
    <property type="entry name" value="Na+/solute_symporter_sf"/>
</dbReference>
<feature type="transmembrane region" description="Helical" evidence="9">
    <location>
        <begin position="267"/>
        <end position="289"/>
    </location>
</feature>
<dbReference type="GO" id="GO:0015297">
    <property type="term" value="F:antiporter activity"/>
    <property type="evidence" value="ECO:0007669"/>
    <property type="project" value="UniProtKB-KW"/>
</dbReference>
<keyword evidence="4" id="KW-1003">Cell membrane</keyword>
<feature type="transmembrane region" description="Helical" evidence="9">
    <location>
        <begin position="92"/>
        <end position="113"/>
    </location>
</feature>
<feature type="transmembrane region" description="Helical" evidence="9">
    <location>
        <begin position="26"/>
        <end position="44"/>
    </location>
</feature>
<evidence type="ECO:0000256" key="7">
    <source>
        <dbReference type="ARBA" id="ARBA00023065"/>
    </source>
</evidence>
<dbReference type="Gene3D" id="1.20.1530.20">
    <property type="match status" value="1"/>
</dbReference>
<feature type="transmembrane region" description="Helical" evidence="9">
    <location>
        <begin position="228"/>
        <end position="255"/>
    </location>
</feature>
<dbReference type="Pfam" id="PF00999">
    <property type="entry name" value="Na_H_Exchanger"/>
    <property type="match status" value="1"/>
</dbReference>
<evidence type="ECO:0000256" key="9">
    <source>
        <dbReference type="SAM" id="Phobius"/>
    </source>
</evidence>
<keyword evidence="5 9" id="KW-0812">Transmembrane</keyword>
<dbReference type="GO" id="GO:0005886">
    <property type="term" value="C:plasma membrane"/>
    <property type="evidence" value="ECO:0007669"/>
    <property type="project" value="UniProtKB-SubCell"/>
</dbReference>
<dbReference type="EMBL" id="LAZR01002718">
    <property type="protein sequence ID" value="KKN26437.1"/>
    <property type="molecule type" value="Genomic_DNA"/>
</dbReference>
<evidence type="ECO:0000256" key="5">
    <source>
        <dbReference type="ARBA" id="ARBA00022692"/>
    </source>
</evidence>
<feature type="domain" description="Cation/H+ exchanger transmembrane" evidence="10">
    <location>
        <begin position="17"/>
        <end position="302"/>
    </location>
</feature>
<evidence type="ECO:0000256" key="8">
    <source>
        <dbReference type="ARBA" id="ARBA00023136"/>
    </source>
</evidence>
<name>A0A0F9PPB2_9ZZZZ</name>
<gene>
    <name evidence="11" type="ORF">LCGC14_0874620</name>
</gene>
<feature type="transmembrane region" description="Helical" evidence="9">
    <location>
        <begin position="183"/>
        <end position="208"/>
    </location>
</feature>
<keyword evidence="3" id="KW-0050">Antiport</keyword>
<evidence type="ECO:0000256" key="1">
    <source>
        <dbReference type="ARBA" id="ARBA00004651"/>
    </source>
</evidence>
<comment type="subcellular location">
    <subcellularLocation>
        <location evidence="1">Cell membrane</location>
        <topology evidence="1">Multi-pass membrane protein</topology>
    </subcellularLocation>
</comment>
<reference evidence="11" key="1">
    <citation type="journal article" date="2015" name="Nature">
        <title>Complex archaea that bridge the gap between prokaryotes and eukaryotes.</title>
        <authorList>
            <person name="Spang A."/>
            <person name="Saw J.H."/>
            <person name="Jorgensen S.L."/>
            <person name="Zaremba-Niedzwiedzka K."/>
            <person name="Martijn J."/>
            <person name="Lind A.E."/>
            <person name="van Eijk R."/>
            <person name="Schleper C."/>
            <person name="Guy L."/>
            <person name="Ettema T.J."/>
        </authorList>
    </citation>
    <scope>NUCLEOTIDE SEQUENCE</scope>
</reference>
<evidence type="ECO:0000256" key="6">
    <source>
        <dbReference type="ARBA" id="ARBA00022989"/>
    </source>
</evidence>
<organism evidence="11">
    <name type="scientific">marine sediment metagenome</name>
    <dbReference type="NCBI Taxonomy" id="412755"/>
    <lineage>
        <taxon>unclassified sequences</taxon>
        <taxon>metagenomes</taxon>
        <taxon>ecological metagenomes</taxon>
    </lineage>
</organism>
<proteinExistence type="predicted"/>
<dbReference type="GO" id="GO:1902600">
    <property type="term" value="P:proton transmembrane transport"/>
    <property type="evidence" value="ECO:0007669"/>
    <property type="project" value="InterPro"/>
</dbReference>
<dbReference type="PANTHER" id="PTHR32507:SF7">
    <property type="entry name" value="K(+)_H(+) ANTIPORTER NHAP2"/>
    <property type="match status" value="1"/>
</dbReference>
<keyword evidence="8 9" id="KW-0472">Membrane</keyword>
<comment type="caution">
    <text evidence="11">The sequence shown here is derived from an EMBL/GenBank/DDBJ whole genome shotgun (WGS) entry which is preliminary data.</text>
</comment>
<keyword evidence="2" id="KW-0813">Transport</keyword>
<protein>
    <recommendedName>
        <fullName evidence="10">Cation/H+ exchanger transmembrane domain-containing protein</fullName>
    </recommendedName>
</protein>
<dbReference type="AlphaFoldDB" id="A0A0F9PPB2"/>
<keyword evidence="7" id="KW-0406">Ion transport</keyword>
<evidence type="ECO:0000256" key="4">
    <source>
        <dbReference type="ARBA" id="ARBA00022475"/>
    </source>
</evidence>
<feature type="non-terminal residue" evidence="11">
    <location>
        <position position="305"/>
    </location>
</feature>
<keyword evidence="6 9" id="KW-1133">Transmembrane helix</keyword>
<sequence>MTSISLLFLLSGSLIALSILASRLSSFFGLPLLIIFLALGMLAGEDGLLGIQFDNYNLAFVIGHLALAMILLDGGMRTRLKTFRVGFKPALSMATIGVFITSGIVGLAAMYLFKLDLIEGLLIGAIVGSTDAAAVFSMLRGQGININERVGATLEIESGTNDPMAIFLTLMLIQLLTSDHNTVLGSVIFFAEQFGYGISFGLIGGWLVKRMLSRLDLMPGLYSLLTLALGFCVFGLTSLVGGSAFLAIYLCGLIIGSKNTRQLQHILPVYDGLAWLSQIGLFLVLGLLVTPTDLLMYAIPSLAIA</sequence>
<dbReference type="InterPro" id="IPR006153">
    <property type="entry name" value="Cation/H_exchanger_TM"/>
</dbReference>
<evidence type="ECO:0000256" key="2">
    <source>
        <dbReference type="ARBA" id="ARBA00022448"/>
    </source>
</evidence>
<dbReference type="PANTHER" id="PTHR32507">
    <property type="entry name" value="NA(+)/H(+) ANTIPORTER 1"/>
    <property type="match status" value="1"/>
</dbReference>
<evidence type="ECO:0000256" key="3">
    <source>
        <dbReference type="ARBA" id="ARBA00022449"/>
    </source>
</evidence>